<comment type="caution">
    <text evidence="1">The sequence shown here is derived from an EMBL/GenBank/DDBJ whole genome shotgun (WGS) entry which is preliminary data.</text>
</comment>
<evidence type="ECO:0000313" key="1">
    <source>
        <dbReference type="EMBL" id="MDQ0494228.1"/>
    </source>
</evidence>
<dbReference type="EMBL" id="JAUSWA010000012">
    <property type="protein sequence ID" value="MDQ0494228.1"/>
    <property type="molecule type" value="Genomic_DNA"/>
</dbReference>
<reference evidence="1 2" key="1">
    <citation type="submission" date="2023-07" db="EMBL/GenBank/DDBJ databases">
        <title>Genomic Encyclopedia of Type Strains, Phase IV (KMG-IV): sequencing the most valuable type-strain genomes for metagenomic binning, comparative biology and taxonomic classification.</title>
        <authorList>
            <person name="Goeker M."/>
        </authorList>
    </citation>
    <scope>NUCLEOTIDE SEQUENCE [LARGE SCALE GENOMIC DNA]</scope>
    <source>
        <strain evidence="1 2">DSM 14914</strain>
    </source>
</reference>
<dbReference type="Proteomes" id="UP001242811">
    <property type="component" value="Unassembled WGS sequence"/>
</dbReference>
<proteinExistence type="predicted"/>
<gene>
    <name evidence="1" type="ORF">QOZ95_002391</name>
</gene>
<name>A0ABU0L168_9BACL</name>
<protein>
    <submittedName>
        <fullName evidence="1">Uncharacterized protein</fullName>
    </submittedName>
</protein>
<accession>A0ABU0L168</accession>
<sequence>MVARSRAGYGEGLDCAAQPFQRNQVMQPERIVGLLHKGGERSTVRPFGHERRYGPCVGGRIAHAAAQALCDAGLKLGRLCRQHAGQRAERRNVSALAAEAERVDDARGVEQGDRPVGKPFCGLDGVSHRQLYNEVYAHGERHFRAGPFVRNRGFTPLEERATHHSNRALCTSDAKRLLPVMNMSVMQRIILYNNSKCFQDGCQLLSLIAVPVTILNKAIETWIKNLYTRIIVHEEWRGYECSKVHDPYNVFSLSQKTCCTHGKPMGLYVV</sequence>
<keyword evidence="2" id="KW-1185">Reference proteome</keyword>
<organism evidence="1 2">
    <name type="scientific">Paenibacillus brasilensis</name>
    <dbReference type="NCBI Taxonomy" id="128574"/>
    <lineage>
        <taxon>Bacteria</taxon>
        <taxon>Bacillati</taxon>
        <taxon>Bacillota</taxon>
        <taxon>Bacilli</taxon>
        <taxon>Bacillales</taxon>
        <taxon>Paenibacillaceae</taxon>
        <taxon>Paenibacillus</taxon>
    </lineage>
</organism>
<evidence type="ECO:0000313" key="2">
    <source>
        <dbReference type="Proteomes" id="UP001242811"/>
    </source>
</evidence>